<dbReference type="GO" id="GO:0043190">
    <property type="term" value="C:ATP-binding cassette (ABC) transporter complex"/>
    <property type="evidence" value="ECO:0007669"/>
    <property type="project" value="InterPro"/>
</dbReference>
<evidence type="ECO:0000259" key="5">
    <source>
        <dbReference type="Pfam" id="PF00496"/>
    </source>
</evidence>
<evidence type="ECO:0000313" key="7">
    <source>
        <dbReference type="Proteomes" id="UP000178925"/>
    </source>
</evidence>
<evidence type="ECO:0000313" key="6">
    <source>
        <dbReference type="EMBL" id="OGF28407.1"/>
    </source>
</evidence>
<accession>A0A1F5SNW5</accession>
<evidence type="ECO:0000256" key="2">
    <source>
        <dbReference type="ARBA" id="ARBA00022448"/>
    </source>
</evidence>
<dbReference type="Gene3D" id="3.90.76.10">
    <property type="entry name" value="Dipeptide-binding Protein, Domain 1"/>
    <property type="match status" value="1"/>
</dbReference>
<keyword evidence="4" id="KW-0472">Membrane</keyword>
<dbReference type="AlphaFoldDB" id="A0A1F5SNW5"/>
<dbReference type="Pfam" id="PF00496">
    <property type="entry name" value="SBP_bac_5"/>
    <property type="match status" value="1"/>
</dbReference>
<comment type="similarity">
    <text evidence="1">Belongs to the bacterial solute-binding protein 5 family.</text>
</comment>
<reference evidence="6 7" key="1">
    <citation type="journal article" date="2016" name="Nat. Commun.">
        <title>Thousands of microbial genomes shed light on interconnected biogeochemical processes in an aquifer system.</title>
        <authorList>
            <person name="Anantharaman K."/>
            <person name="Brown C.T."/>
            <person name="Hug L.A."/>
            <person name="Sharon I."/>
            <person name="Castelle C.J."/>
            <person name="Probst A.J."/>
            <person name="Thomas B.C."/>
            <person name="Singh A."/>
            <person name="Wilkins M.J."/>
            <person name="Karaoz U."/>
            <person name="Brodie E.L."/>
            <person name="Williams K.H."/>
            <person name="Hubbard S.S."/>
            <person name="Banfield J.F."/>
        </authorList>
    </citation>
    <scope>NUCLEOTIDE SEQUENCE [LARGE SCALE GENOMIC DNA]</scope>
</reference>
<dbReference type="EMBL" id="MFGC01000010">
    <property type="protein sequence ID" value="OGF28407.1"/>
    <property type="molecule type" value="Genomic_DNA"/>
</dbReference>
<keyword evidence="4" id="KW-1133">Transmembrane helix</keyword>
<dbReference type="SUPFAM" id="SSF53850">
    <property type="entry name" value="Periplasmic binding protein-like II"/>
    <property type="match status" value="1"/>
</dbReference>
<dbReference type="GO" id="GO:0042597">
    <property type="term" value="C:periplasmic space"/>
    <property type="evidence" value="ECO:0007669"/>
    <property type="project" value="UniProtKB-ARBA"/>
</dbReference>
<proteinExistence type="inferred from homology"/>
<dbReference type="InterPro" id="IPR039424">
    <property type="entry name" value="SBP_5"/>
</dbReference>
<evidence type="ECO:0000256" key="3">
    <source>
        <dbReference type="ARBA" id="ARBA00022729"/>
    </source>
</evidence>
<keyword evidence="2" id="KW-0813">Transport</keyword>
<feature type="transmembrane region" description="Helical" evidence="4">
    <location>
        <begin position="61"/>
        <end position="80"/>
    </location>
</feature>
<organism evidence="6 7">
    <name type="scientific">Candidatus Falkowbacteria bacterium RIFOXYA2_FULL_47_9</name>
    <dbReference type="NCBI Taxonomy" id="1797995"/>
    <lineage>
        <taxon>Bacteria</taxon>
        <taxon>Candidatus Falkowiibacteriota</taxon>
    </lineage>
</organism>
<sequence length="628" mass="70641">MFTKFIRVSRRFFANRRQRRAAAGRSTDVKLIFKLNKSKIPNLRQLKYLGRFLSTRERRTIQIALTAIVISVAALSVNFYRTHITLGPARGGSYTEILTGTPNFINPLYASINTVDSDLASLIYSGLLKRNNDNDLVPDLAEKFEVSPDGKTYTFYLKHDVVWHDGKPFSADDVVFTFQALTNSAYASPLQRSFDGIAVAKADDFIIIFTLTEPYAAFLELLTVGILPSGLWQQIQPQAARLADLNSKPVGAGPYVFKSLTKDKAGAIRSYELEANERYFERPPYIQTLTFKFSPNFQESINALNEGRGDGVDYMPKEKSGEVVAQNNYNQYYLNQPQFTALFFNQNNLGDAADARVKQALAHALDKQAFIQYPQYTSVIDSPILPIFSDYYRADIKRYDYDLNTANKLLDASGWKIVEVAAPEPPATTTEETADTVSVAAAKPAIEAGTWRKKGDTFLQITITTVDQPETAALADFIKKSWEALHIKVTVLAVPPQTIQTDVIKPRSYQILLYGAVLGADPDQYPFWHSSQISANGLNLSNYSNKKVDALLEDARITTDSAVRKDKYRQFEDAIINDFPAIFLYTQKYPYLQTKAVKGFAIQSITVPSDRFSNITNWYIKTSKQIVW</sequence>
<dbReference type="STRING" id="1797995.A2242_01380"/>
<dbReference type="GO" id="GO:0015833">
    <property type="term" value="P:peptide transport"/>
    <property type="evidence" value="ECO:0007669"/>
    <property type="project" value="TreeGrafter"/>
</dbReference>
<keyword evidence="3" id="KW-0732">Signal</keyword>
<feature type="domain" description="Solute-binding protein family 5" evidence="5">
    <location>
        <begin position="136"/>
        <end position="529"/>
    </location>
</feature>
<dbReference type="CDD" id="cd08513">
    <property type="entry name" value="PBP2_thermophilic_Hb8_like"/>
    <property type="match status" value="1"/>
</dbReference>
<comment type="caution">
    <text evidence="6">The sequence shown here is derived from an EMBL/GenBank/DDBJ whole genome shotgun (WGS) entry which is preliminary data.</text>
</comment>
<dbReference type="Proteomes" id="UP000178925">
    <property type="component" value="Unassembled WGS sequence"/>
</dbReference>
<evidence type="ECO:0000256" key="1">
    <source>
        <dbReference type="ARBA" id="ARBA00005695"/>
    </source>
</evidence>
<dbReference type="PIRSF" id="PIRSF002741">
    <property type="entry name" value="MppA"/>
    <property type="match status" value="1"/>
</dbReference>
<dbReference type="InterPro" id="IPR030678">
    <property type="entry name" value="Peptide/Ni-bd"/>
</dbReference>
<dbReference type="Gene3D" id="3.40.190.10">
    <property type="entry name" value="Periplasmic binding protein-like II"/>
    <property type="match status" value="1"/>
</dbReference>
<dbReference type="GO" id="GO:1904680">
    <property type="term" value="F:peptide transmembrane transporter activity"/>
    <property type="evidence" value="ECO:0007669"/>
    <property type="project" value="TreeGrafter"/>
</dbReference>
<dbReference type="Gene3D" id="3.10.105.10">
    <property type="entry name" value="Dipeptide-binding Protein, Domain 3"/>
    <property type="match status" value="1"/>
</dbReference>
<dbReference type="PANTHER" id="PTHR30290:SF9">
    <property type="entry name" value="OLIGOPEPTIDE-BINDING PROTEIN APPA"/>
    <property type="match status" value="1"/>
</dbReference>
<dbReference type="InterPro" id="IPR000914">
    <property type="entry name" value="SBP_5_dom"/>
</dbReference>
<name>A0A1F5SNW5_9BACT</name>
<dbReference type="PANTHER" id="PTHR30290">
    <property type="entry name" value="PERIPLASMIC BINDING COMPONENT OF ABC TRANSPORTER"/>
    <property type="match status" value="1"/>
</dbReference>
<gene>
    <name evidence="6" type="ORF">A2242_01380</name>
</gene>
<protein>
    <recommendedName>
        <fullName evidence="5">Solute-binding protein family 5 domain-containing protein</fullName>
    </recommendedName>
</protein>
<evidence type="ECO:0000256" key="4">
    <source>
        <dbReference type="SAM" id="Phobius"/>
    </source>
</evidence>
<keyword evidence="4" id="KW-0812">Transmembrane</keyword>